<dbReference type="InterPro" id="IPR005067">
    <property type="entry name" value="Fatty_acid_desaturase-2"/>
</dbReference>
<organism evidence="13 14">
    <name type="scientific">Canna indica</name>
    <name type="common">Indian-shot</name>
    <dbReference type="NCBI Taxonomy" id="4628"/>
    <lineage>
        <taxon>Eukaryota</taxon>
        <taxon>Viridiplantae</taxon>
        <taxon>Streptophyta</taxon>
        <taxon>Embryophyta</taxon>
        <taxon>Tracheophyta</taxon>
        <taxon>Spermatophyta</taxon>
        <taxon>Magnoliopsida</taxon>
        <taxon>Liliopsida</taxon>
        <taxon>Zingiberales</taxon>
        <taxon>Cannaceae</taxon>
        <taxon>Canna</taxon>
    </lineage>
</organism>
<keyword evidence="6" id="KW-0479">Metal-binding</keyword>
<dbReference type="GO" id="GO:0045300">
    <property type="term" value="F:stearoyl-[ACP] desaturase activity"/>
    <property type="evidence" value="ECO:0007669"/>
    <property type="project" value="InterPro"/>
</dbReference>
<evidence type="ECO:0000256" key="10">
    <source>
        <dbReference type="ARBA" id="ARBA00023004"/>
    </source>
</evidence>
<evidence type="ECO:0000256" key="9">
    <source>
        <dbReference type="ARBA" id="ARBA00023002"/>
    </source>
</evidence>
<keyword evidence="10" id="KW-0408">Iron</keyword>
<evidence type="ECO:0000256" key="4">
    <source>
        <dbReference type="ARBA" id="ARBA00011738"/>
    </source>
</evidence>
<keyword evidence="5" id="KW-0444">Lipid biosynthesis</keyword>
<evidence type="ECO:0000256" key="5">
    <source>
        <dbReference type="ARBA" id="ARBA00022516"/>
    </source>
</evidence>
<sequence>MITPRNFPTHSFPPRKVELFKSLESWAEDNVLSRLKPVKKCWQLQDFFPDPSSEGFYEQVRELCARFKELPDDYLVCLVGDMITEEALPTHQTFFITFNGIRDETGASATSWAT</sequence>
<dbReference type="PANTHER" id="PTHR31155">
    <property type="entry name" value="ACYL- ACYL-CARRIER-PROTEIN DESATURASE-RELATED"/>
    <property type="match status" value="1"/>
</dbReference>
<evidence type="ECO:0000256" key="1">
    <source>
        <dbReference type="ARBA" id="ARBA00001954"/>
    </source>
</evidence>
<dbReference type="Proteomes" id="UP001327560">
    <property type="component" value="Chromosome 7"/>
</dbReference>
<dbReference type="GO" id="GO:0046872">
    <property type="term" value="F:metal ion binding"/>
    <property type="evidence" value="ECO:0007669"/>
    <property type="project" value="UniProtKB-KW"/>
</dbReference>
<dbReference type="AlphaFoldDB" id="A0AAQ3KT66"/>
<keyword evidence="14" id="KW-1185">Reference proteome</keyword>
<evidence type="ECO:0000313" key="13">
    <source>
        <dbReference type="EMBL" id="WOL13985.1"/>
    </source>
</evidence>
<keyword evidence="12" id="KW-0275">Fatty acid biosynthesis</keyword>
<accession>A0AAQ3KT66</accession>
<protein>
    <submittedName>
        <fullName evidence="13">Stearoyl-ACP desaturase</fullName>
    </submittedName>
</protein>
<dbReference type="GO" id="GO:0006633">
    <property type="term" value="P:fatty acid biosynthetic process"/>
    <property type="evidence" value="ECO:0007669"/>
    <property type="project" value="UniProtKB-KW"/>
</dbReference>
<evidence type="ECO:0000256" key="6">
    <source>
        <dbReference type="ARBA" id="ARBA00022723"/>
    </source>
</evidence>
<dbReference type="InterPro" id="IPR012348">
    <property type="entry name" value="RNR-like"/>
</dbReference>
<comment type="pathway">
    <text evidence="2">Lipid metabolism; fatty acid metabolism.</text>
</comment>
<evidence type="ECO:0000313" key="14">
    <source>
        <dbReference type="Proteomes" id="UP001327560"/>
    </source>
</evidence>
<dbReference type="Gene3D" id="1.10.620.20">
    <property type="entry name" value="Ribonucleotide Reductase, subunit A"/>
    <property type="match status" value="1"/>
</dbReference>
<dbReference type="SUPFAM" id="SSF47240">
    <property type="entry name" value="Ferritin-like"/>
    <property type="match status" value="1"/>
</dbReference>
<dbReference type="PANTHER" id="PTHR31155:SF9">
    <property type="entry name" value="STEAROYL-[ACYL-CARRIER-PROTEIN] 9-DESATURASE 7, CHLOROPLASTIC"/>
    <property type="match status" value="1"/>
</dbReference>
<reference evidence="13 14" key="1">
    <citation type="submission" date="2023-10" db="EMBL/GenBank/DDBJ databases">
        <title>Chromosome-scale genome assembly provides insights into flower coloration mechanisms of Canna indica.</title>
        <authorList>
            <person name="Li C."/>
        </authorList>
    </citation>
    <scope>NUCLEOTIDE SEQUENCE [LARGE SCALE GENOMIC DNA]</scope>
    <source>
        <tissue evidence="13">Flower</tissue>
    </source>
</reference>
<keyword evidence="8" id="KW-0809">Transit peptide</keyword>
<dbReference type="GO" id="GO:0009570">
    <property type="term" value="C:chloroplast stroma"/>
    <property type="evidence" value="ECO:0007669"/>
    <property type="project" value="TreeGrafter"/>
</dbReference>
<proteinExistence type="inferred from homology"/>
<evidence type="ECO:0000256" key="2">
    <source>
        <dbReference type="ARBA" id="ARBA00004872"/>
    </source>
</evidence>
<comment type="cofactor">
    <cofactor evidence="1">
        <name>Fe(2+)</name>
        <dbReference type="ChEBI" id="CHEBI:29033"/>
    </cofactor>
</comment>
<comment type="similarity">
    <text evidence="3">Belongs to the fatty acid desaturase type 2 family.</text>
</comment>
<evidence type="ECO:0000256" key="11">
    <source>
        <dbReference type="ARBA" id="ARBA00023098"/>
    </source>
</evidence>
<dbReference type="InterPro" id="IPR009078">
    <property type="entry name" value="Ferritin-like_SF"/>
</dbReference>
<comment type="subunit">
    <text evidence="4">Homodimer.</text>
</comment>
<dbReference type="Pfam" id="PF03405">
    <property type="entry name" value="FA_desaturase_2"/>
    <property type="match status" value="1"/>
</dbReference>
<keyword evidence="9" id="KW-0560">Oxidoreductase</keyword>
<name>A0AAQ3KT66_9LILI</name>
<dbReference type="EMBL" id="CP136896">
    <property type="protein sequence ID" value="WOL13985.1"/>
    <property type="molecule type" value="Genomic_DNA"/>
</dbReference>
<evidence type="ECO:0000256" key="12">
    <source>
        <dbReference type="ARBA" id="ARBA00023160"/>
    </source>
</evidence>
<evidence type="ECO:0000256" key="8">
    <source>
        <dbReference type="ARBA" id="ARBA00022946"/>
    </source>
</evidence>
<keyword evidence="7" id="KW-0276">Fatty acid metabolism</keyword>
<gene>
    <name evidence="13" type="ORF">Cni_G22765</name>
</gene>
<evidence type="ECO:0000256" key="7">
    <source>
        <dbReference type="ARBA" id="ARBA00022832"/>
    </source>
</evidence>
<evidence type="ECO:0000256" key="3">
    <source>
        <dbReference type="ARBA" id="ARBA00008749"/>
    </source>
</evidence>
<keyword evidence="11" id="KW-0443">Lipid metabolism</keyword>